<evidence type="ECO:0000259" key="6">
    <source>
        <dbReference type="Pfam" id="PF12698"/>
    </source>
</evidence>
<dbReference type="AlphaFoldDB" id="A0A6B3BHF7"/>
<comment type="subcellular location">
    <subcellularLocation>
        <location evidence="1">Membrane</location>
        <topology evidence="1">Multi-pass membrane protein</topology>
    </subcellularLocation>
</comment>
<dbReference type="PANTHER" id="PTHR43471:SF3">
    <property type="entry name" value="ABC TRANSPORTER PERMEASE PROTEIN NATB"/>
    <property type="match status" value="1"/>
</dbReference>
<proteinExistence type="predicted"/>
<dbReference type="RefSeq" id="WP_164312181.1">
    <property type="nucleotide sequence ID" value="NZ_JAAGLU010000002.1"/>
</dbReference>
<keyword evidence="4 5" id="KW-0472">Membrane</keyword>
<feature type="domain" description="ABC-2 type transporter transmembrane" evidence="6">
    <location>
        <begin position="81"/>
        <end position="366"/>
    </location>
</feature>
<dbReference type="Pfam" id="PF12698">
    <property type="entry name" value="ABC2_membrane_3"/>
    <property type="match status" value="1"/>
</dbReference>
<name>A0A6B3BHF7_9ACTN</name>
<feature type="transmembrane region" description="Helical" evidence="5">
    <location>
        <begin position="344"/>
        <end position="366"/>
    </location>
</feature>
<comment type="caution">
    <text evidence="7">The sequence shown here is derived from an EMBL/GenBank/DDBJ whole genome shotgun (WGS) entry which is preliminary data.</text>
</comment>
<feature type="transmembrane region" description="Helical" evidence="5">
    <location>
        <begin position="292"/>
        <end position="311"/>
    </location>
</feature>
<protein>
    <submittedName>
        <fullName evidence="7">ABC transporter permease</fullName>
    </submittedName>
</protein>
<evidence type="ECO:0000256" key="4">
    <source>
        <dbReference type="ARBA" id="ARBA00023136"/>
    </source>
</evidence>
<keyword evidence="2 5" id="KW-0812">Transmembrane</keyword>
<evidence type="ECO:0000256" key="3">
    <source>
        <dbReference type="ARBA" id="ARBA00022989"/>
    </source>
</evidence>
<dbReference type="InterPro" id="IPR013525">
    <property type="entry name" value="ABC2_TM"/>
</dbReference>
<dbReference type="EMBL" id="JAAGLU010000002">
    <property type="protein sequence ID" value="NEC84724.1"/>
    <property type="molecule type" value="Genomic_DNA"/>
</dbReference>
<feature type="transmembrane region" description="Helical" evidence="5">
    <location>
        <begin position="220"/>
        <end position="245"/>
    </location>
</feature>
<feature type="transmembrane region" description="Helical" evidence="5">
    <location>
        <begin position="257"/>
        <end position="280"/>
    </location>
</feature>
<reference evidence="7" key="1">
    <citation type="submission" date="2020-01" db="EMBL/GenBank/DDBJ databases">
        <title>Insect and environment-associated Actinomycetes.</title>
        <authorList>
            <person name="Currrie C."/>
            <person name="Chevrette M."/>
            <person name="Carlson C."/>
            <person name="Stubbendieck R."/>
            <person name="Wendt-Pienkowski E."/>
        </authorList>
    </citation>
    <scope>NUCLEOTIDE SEQUENCE</scope>
    <source>
        <strain evidence="7">SID12501</strain>
    </source>
</reference>
<gene>
    <name evidence="7" type="ORF">G3I71_02320</name>
</gene>
<sequence>MSIPANSTLSDVWLVYRREIDARLKSKGYFIGMLFMVIAVFGLVAGLYYANAPKTHTVAVCGAPAKSFGPAPPGIRLSPCTGEVSGRDRVIDKDVDAAVTITGSRAAVLSRSDTPAQAQASAITLAKAWATQRAYDRQQVDTAALRRDVATAGPTLVNVGDNGPNGTEIGAAISMVVVLFMQIIGQGSLVAQGVVEEKSTRVVEVLLATLTPLRLMMGKVAGIGTAAVLQIAVLVAAVVGARAMFQDRAEGLPSTAALISAALWFLLTFTLFAYLFAAAGSLVSRPEDLQSVLMPVMVLALAPVGVAAAAAGDLNADWVGIVQYIPPFSGLLMPLQASVSNVSLLQQLAAAALMAAATSGCVWLAARVYANSILKIGSAVRWRHALAA</sequence>
<evidence type="ECO:0000256" key="5">
    <source>
        <dbReference type="SAM" id="Phobius"/>
    </source>
</evidence>
<dbReference type="GO" id="GO:0016020">
    <property type="term" value="C:membrane"/>
    <property type="evidence" value="ECO:0007669"/>
    <property type="project" value="UniProtKB-SubCell"/>
</dbReference>
<dbReference type="GO" id="GO:0140359">
    <property type="term" value="F:ABC-type transporter activity"/>
    <property type="evidence" value="ECO:0007669"/>
    <property type="project" value="InterPro"/>
</dbReference>
<evidence type="ECO:0000256" key="2">
    <source>
        <dbReference type="ARBA" id="ARBA00022692"/>
    </source>
</evidence>
<keyword evidence="3 5" id="KW-1133">Transmembrane helix</keyword>
<accession>A0A6B3BHF7</accession>
<organism evidence="7">
    <name type="scientific">Streptomyces sp. SID12501</name>
    <dbReference type="NCBI Taxonomy" id="2706042"/>
    <lineage>
        <taxon>Bacteria</taxon>
        <taxon>Bacillati</taxon>
        <taxon>Actinomycetota</taxon>
        <taxon>Actinomycetes</taxon>
        <taxon>Kitasatosporales</taxon>
        <taxon>Streptomycetaceae</taxon>
        <taxon>Streptomyces</taxon>
    </lineage>
</organism>
<feature type="transmembrane region" description="Helical" evidence="5">
    <location>
        <begin position="169"/>
        <end position="191"/>
    </location>
</feature>
<evidence type="ECO:0000256" key="1">
    <source>
        <dbReference type="ARBA" id="ARBA00004141"/>
    </source>
</evidence>
<dbReference type="PANTHER" id="PTHR43471">
    <property type="entry name" value="ABC TRANSPORTER PERMEASE"/>
    <property type="match status" value="1"/>
</dbReference>
<evidence type="ECO:0000313" key="7">
    <source>
        <dbReference type="EMBL" id="NEC84724.1"/>
    </source>
</evidence>
<feature type="transmembrane region" description="Helical" evidence="5">
    <location>
        <begin position="28"/>
        <end position="50"/>
    </location>
</feature>